<evidence type="ECO:0000256" key="1">
    <source>
        <dbReference type="SAM" id="SignalP"/>
    </source>
</evidence>
<keyword evidence="4" id="KW-1185">Reference proteome</keyword>
<dbReference type="SUPFAM" id="SSF50956">
    <property type="entry name" value="Thermostable phytase (3-phytase)"/>
    <property type="match status" value="1"/>
</dbReference>
<keyword evidence="1" id="KW-0732">Signal</keyword>
<feature type="domain" description="Choice-of-anchor I" evidence="2">
    <location>
        <begin position="41"/>
        <end position="493"/>
    </location>
</feature>
<organism evidence="3 4">
    <name type="scientific">Patella caerulea</name>
    <name type="common">Rayed Mediterranean limpet</name>
    <dbReference type="NCBI Taxonomy" id="87958"/>
    <lineage>
        <taxon>Eukaryota</taxon>
        <taxon>Metazoa</taxon>
        <taxon>Spiralia</taxon>
        <taxon>Lophotrochozoa</taxon>
        <taxon>Mollusca</taxon>
        <taxon>Gastropoda</taxon>
        <taxon>Patellogastropoda</taxon>
        <taxon>Patelloidea</taxon>
        <taxon>Patellidae</taxon>
        <taxon>Patella</taxon>
    </lineage>
</organism>
<comment type="caution">
    <text evidence="3">The sequence shown here is derived from an EMBL/GenBank/DDBJ whole genome shotgun (WGS) entry which is preliminary data.</text>
</comment>
<dbReference type="EMBL" id="JAZGQO010000007">
    <property type="protein sequence ID" value="KAK6182165.1"/>
    <property type="molecule type" value="Genomic_DNA"/>
</dbReference>
<evidence type="ECO:0000313" key="4">
    <source>
        <dbReference type="Proteomes" id="UP001347796"/>
    </source>
</evidence>
<dbReference type="PANTHER" id="PTHR46928:SF1">
    <property type="entry name" value="MESENCHYME-SPECIFIC CELL SURFACE GLYCOPROTEIN"/>
    <property type="match status" value="1"/>
</dbReference>
<name>A0AAN8JUY8_PATCE</name>
<dbReference type="InterPro" id="IPR015943">
    <property type="entry name" value="WD40/YVTN_repeat-like_dom_sf"/>
</dbReference>
<dbReference type="PANTHER" id="PTHR46928">
    <property type="entry name" value="MESENCHYME-SPECIFIC CELL SURFACE GLYCOPROTEIN"/>
    <property type="match status" value="1"/>
</dbReference>
<dbReference type="InterPro" id="IPR052956">
    <property type="entry name" value="Mesenchyme-surface_protein"/>
</dbReference>
<feature type="chain" id="PRO_5042916156" description="Choice-of-anchor I domain-containing protein" evidence="1">
    <location>
        <begin position="19"/>
        <end position="581"/>
    </location>
</feature>
<dbReference type="InterPro" id="IPR055188">
    <property type="entry name" value="Choice_anch_I"/>
</dbReference>
<dbReference type="Pfam" id="PF22494">
    <property type="entry name" value="choice_anch_I"/>
    <property type="match status" value="1"/>
</dbReference>
<dbReference type="Gene3D" id="2.130.10.10">
    <property type="entry name" value="YVTN repeat-like/Quinoprotein amine dehydrogenase"/>
    <property type="match status" value="1"/>
</dbReference>
<gene>
    <name evidence="3" type="ORF">SNE40_009907</name>
</gene>
<dbReference type="Proteomes" id="UP001347796">
    <property type="component" value="Unassembled WGS sequence"/>
</dbReference>
<evidence type="ECO:0000313" key="3">
    <source>
        <dbReference type="EMBL" id="KAK6182165.1"/>
    </source>
</evidence>
<feature type="signal peptide" evidence="1">
    <location>
        <begin position="1"/>
        <end position="18"/>
    </location>
</feature>
<evidence type="ECO:0000259" key="2">
    <source>
        <dbReference type="Pfam" id="PF22494"/>
    </source>
</evidence>
<proteinExistence type="predicted"/>
<accession>A0AAN8JUY8</accession>
<protein>
    <recommendedName>
        <fullName evidence="2">Choice-of-anchor I domain-containing protein</fullName>
    </recommendedName>
</protein>
<sequence length="581" mass="64237">MEVHYLGIILCILMAVRGDVVLEERGYLKLPDRNSNYRYDTGTAKESAFDQQRKLLYVVGEDTQMLHVLNLNDVDNIESILNHNFDPAIDGAPLDVELCVTPLDTVVAISFESTANPQAEGHVVLYEAVTIGSAVLTPKNPTDPRITVGAHPENIKFTSDCTRLLVSNEGIPGLVDGEFVDPPGGVSVISLFGSTPSITTVTFVGVDQSSERDRLLGLGVRWQIRTNPTTGEVNPFSHNIEPEYITVSPNNGYAYVTLQENNAVARIDLENFYVANIYPMGEKEWKYSYLDASDRDSAVLMKKYDIKSFYQPGKISFFEWKSKLYLVTADEGAPINVPDLPFTDYDRALSLHTKDEFKVDSQLDAELSTNSQLGRLYVSHYFDGRNLVNGKIETVHTFGGRGFSVFNAQTMIRDWESGDQIEKYSRMFYPDTFNGDSTNGNFIPPQEKDSQSPITGTSLNAIVDGEFNGKKLLILASGKSGLLYVYELADTVSTRTNLLFQSVHRRGEITDTWTRLYSAGTIGDAGIEDLKFIPLNESPVAGSPVLVVVSSKSGTVSTYTFKEEQFPSTADGGVCRPPSFN</sequence>
<reference evidence="3 4" key="1">
    <citation type="submission" date="2024-01" db="EMBL/GenBank/DDBJ databases">
        <title>The genome of the rayed Mediterranean limpet Patella caerulea (Linnaeus, 1758).</title>
        <authorList>
            <person name="Anh-Thu Weber A."/>
            <person name="Halstead-Nussloch G."/>
        </authorList>
    </citation>
    <scope>NUCLEOTIDE SEQUENCE [LARGE SCALE GENOMIC DNA]</scope>
    <source>
        <strain evidence="3">AATW-2023a</strain>
        <tissue evidence="3">Whole specimen</tissue>
    </source>
</reference>
<dbReference type="AlphaFoldDB" id="A0AAN8JUY8"/>